<keyword evidence="1" id="KW-0472">Membrane</keyword>
<dbReference type="AlphaFoldDB" id="A0A1Y6APT0"/>
<feature type="transmembrane region" description="Helical" evidence="1">
    <location>
        <begin position="6"/>
        <end position="27"/>
    </location>
</feature>
<sequence>MELIWVIAYFLLWVIIAVQGYFIYSFVKSLRIFMSKVQLIEDKRNT</sequence>
<dbReference type="Proteomes" id="UP000194439">
    <property type="component" value="Unassembled WGS sequence"/>
</dbReference>
<evidence type="ECO:0000313" key="2">
    <source>
        <dbReference type="EMBL" id="SME43859.1"/>
    </source>
</evidence>
<evidence type="ECO:0000256" key="1">
    <source>
        <dbReference type="SAM" id="Phobius"/>
    </source>
</evidence>
<gene>
    <name evidence="2" type="ORF">BACERE00185_04905</name>
</gene>
<dbReference type="RefSeq" id="WP_158007638.1">
    <property type="nucleotide sequence ID" value="NZ_FWZD01000071.1"/>
</dbReference>
<keyword evidence="1" id="KW-0812">Transmembrane</keyword>
<dbReference type="EMBL" id="FWZD01000071">
    <property type="protein sequence ID" value="SME43859.1"/>
    <property type="molecule type" value="Genomic_DNA"/>
</dbReference>
<proteinExistence type="predicted"/>
<evidence type="ECO:0000313" key="3">
    <source>
        <dbReference type="Proteomes" id="UP000194439"/>
    </source>
</evidence>
<reference evidence="3" key="1">
    <citation type="submission" date="2017-04" db="EMBL/GenBank/DDBJ databases">
        <authorList>
            <person name="Criscuolo A."/>
        </authorList>
    </citation>
    <scope>NUCLEOTIDE SEQUENCE [LARGE SCALE GENOMIC DNA]</scope>
</reference>
<protein>
    <submittedName>
        <fullName evidence="2">Uncharacterized protein</fullName>
    </submittedName>
</protein>
<accession>A0A1Y6APT0</accession>
<keyword evidence="1" id="KW-1133">Transmembrane helix</keyword>
<name>A0A1Y6APT0_9BACI</name>
<organism evidence="2 3">
    <name type="scientific">Bacillus mobilis</name>
    <dbReference type="NCBI Taxonomy" id="2026190"/>
    <lineage>
        <taxon>Bacteria</taxon>
        <taxon>Bacillati</taxon>
        <taxon>Bacillota</taxon>
        <taxon>Bacilli</taxon>
        <taxon>Bacillales</taxon>
        <taxon>Bacillaceae</taxon>
        <taxon>Bacillus</taxon>
        <taxon>Bacillus cereus group</taxon>
    </lineage>
</organism>